<feature type="transmembrane region" description="Helical" evidence="6">
    <location>
        <begin position="456"/>
        <end position="476"/>
    </location>
</feature>
<keyword evidence="2 6" id="KW-0812">Transmembrane</keyword>
<sequence length="483" mass="49487">MDSVDDIDEIDVPVYRRVTREDIERAQREAAAGTAPEQEPETIVQPAQRPKQPTAAQRPEQPEQAKSTPAQSTAAQRPEQAQSAAAARPASTGRAVPASGDRPRAGQDGDVRDTRDTRDSRDAGQSRDAGDARGDARDDAAGSSLRRSRDLYEMTGRARPRRIEPRRPAPADVPMPYEDPAATGAPAGAPVPGPVVGDDAAFERTAVLDGSQRPAAPRAADGTPADARGPVAPAPATRPGPTPDRGVGVPDDGTAPTTVMDVPGRRGGDAVPADGPVPAAGYAPTPVAAADGTPVAEPAPEAEADAAENVDDRRGTLGFGLLLLRLVIGGLLLVRGLQTLFRFGGDPGITALEDAFHAYTGADVLSLALPVAEVVAGGLVILGLVTPLGAALGAVAAGFMTLHNLGTFDSSLWPYAMNPQIQAWGLLAAGAGILVFTGPGTVSADAGRGWSRRPLASAWIFAVVAVVALGVLWYAVGGGNPLT</sequence>
<accession>A0A426Q6Q6</accession>
<evidence type="ECO:0000256" key="2">
    <source>
        <dbReference type="ARBA" id="ARBA00022692"/>
    </source>
</evidence>
<feature type="compositionally biased region" description="Polar residues" evidence="5">
    <location>
        <begin position="64"/>
        <end position="73"/>
    </location>
</feature>
<feature type="compositionally biased region" description="Basic and acidic residues" evidence="5">
    <location>
        <begin position="101"/>
        <end position="140"/>
    </location>
</feature>
<evidence type="ECO:0008006" key="9">
    <source>
        <dbReference type="Google" id="ProtNLM"/>
    </source>
</evidence>
<feature type="transmembrane region" description="Helical" evidence="6">
    <location>
        <begin position="374"/>
        <end position="401"/>
    </location>
</feature>
<evidence type="ECO:0000313" key="8">
    <source>
        <dbReference type="Proteomes" id="UP000278422"/>
    </source>
</evidence>
<dbReference type="GO" id="GO:0016020">
    <property type="term" value="C:membrane"/>
    <property type="evidence" value="ECO:0007669"/>
    <property type="project" value="UniProtKB-SubCell"/>
</dbReference>
<dbReference type="Proteomes" id="UP000278422">
    <property type="component" value="Unassembled WGS sequence"/>
</dbReference>
<dbReference type="Pfam" id="PF07681">
    <property type="entry name" value="DoxX"/>
    <property type="match status" value="1"/>
</dbReference>
<feature type="transmembrane region" description="Helical" evidence="6">
    <location>
        <begin position="317"/>
        <end position="334"/>
    </location>
</feature>
<keyword evidence="8" id="KW-1185">Reference proteome</keyword>
<evidence type="ECO:0000256" key="5">
    <source>
        <dbReference type="SAM" id="MobiDB-lite"/>
    </source>
</evidence>
<gene>
    <name evidence="7" type="ORF">CXF42_02250</name>
</gene>
<reference evidence="7 8" key="1">
    <citation type="submission" date="2018-01" db="EMBL/GenBank/DDBJ databases">
        <title>Twenty Corynebacterium bovis Genomes.</title>
        <authorList>
            <person name="Gulvik C.A."/>
        </authorList>
    </citation>
    <scope>NUCLEOTIDE SEQUENCE [LARGE SCALE GENOMIC DNA]</scope>
    <source>
        <strain evidence="7 8">16-2004</strain>
    </source>
</reference>
<feature type="compositionally biased region" description="Low complexity" evidence="5">
    <location>
        <begin position="179"/>
        <end position="199"/>
    </location>
</feature>
<feature type="transmembrane region" description="Helical" evidence="6">
    <location>
        <begin position="421"/>
        <end position="444"/>
    </location>
</feature>
<evidence type="ECO:0000256" key="4">
    <source>
        <dbReference type="ARBA" id="ARBA00023136"/>
    </source>
</evidence>
<comment type="subcellular location">
    <subcellularLocation>
        <location evidence="1">Membrane</location>
        <topology evidence="1">Multi-pass membrane protein</topology>
    </subcellularLocation>
</comment>
<evidence type="ECO:0000313" key="7">
    <source>
        <dbReference type="EMBL" id="RRQ05182.1"/>
    </source>
</evidence>
<feature type="compositionally biased region" description="Low complexity" evidence="5">
    <location>
        <begin position="74"/>
        <end position="91"/>
    </location>
</feature>
<organism evidence="7 8">
    <name type="scientific">Corynebacterium bovis</name>
    <dbReference type="NCBI Taxonomy" id="36808"/>
    <lineage>
        <taxon>Bacteria</taxon>
        <taxon>Bacillati</taxon>
        <taxon>Actinomycetota</taxon>
        <taxon>Actinomycetes</taxon>
        <taxon>Mycobacteriales</taxon>
        <taxon>Corynebacteriaceae</taxon>
        <taxon>Corynebacterium</taxon>
    </lineage>
</organism>
<feature type="compositionally biased region" description="Pro residues" evidence="5">
    <location>
        <begin position="232"/>
        <end position="242"/>
    </location>
</feature>
<proteinExistence type="predicted"/>
<dbReference type="RefSeq" id="WP_125174184.1">
    <property type="nucleotide sequence ID" value="NZ_PQNQ01000004.1"/>
</dbReference>
<keyword evidence="3 6" id="KW-1133">Transmembrane helix</keyword>
<keyword evidence="4 6" id="KW-0472">Membrane</keyword>
<feature type="compositionally biased region" description="Acidic residues" evidence="5">
    <location>
        <begin position="1"/>
        <end position="11"/>
    </location>
</feature>
<evidence type="ECO:0000256" key="3">
    <source>
        <dbReference type="ARBA" id="ARBA00022989"/>
    </source>
</evidence>
<dbReference type="EMBL" id="PQNQ01000004">
    <property type="protein sequence ID" value="RRQ05182.1"/>
    <property type="molecule type" value="Genomic_DNA"/>
</dbReference>
<feature type="compositionally biased region" description="Low complexity" evidence="5">
    <location>
        <begin position="269"/>
        <end position="299"/>
    </location>
</feature>
<evidence type="ECO:0000256" key="6">
    <source>
        <dbReference type="SAM" id="Phobius"/>
    </source>
</evidence>
<feature type="compositionally biased region" description="Acidic residues" evidence="5">
    <location>
        <begin position="300"/>
        <end position="309"/>
    </location>
</feature>
<feature type="region of interest" description="Disordered" evidence="5">
    <location>
        <begin position="1"/>
        <end position="309"/>
    </location>
</feature>
<comment type="caution">
    <text evidence="7">The sequence shown here is derived from an EMBL/GenBank/DDBJ whole genome shotgun (WGS) entry which is preliminary data.</text>
</comment>
<protein>
    <recommendedName>
        <fullName evidence="9">DoxX family protein</fullName>
    </recommendedName>
</protein>
<name>A0A426Q6Q6_9CORY</name>
<dbReference type="InterPro" id="IPR032808">
    <property type="entry name" value="DoxX"/>
</dbReference>
<feature type="compositionally biased region" description="Basic and acidic residues" evidence="5">
    <location>
        <begin position="18"/>
        <end position="28"/>
    </location>
</feature>
<evidence type="ECO:0000256" key="1">
    <source>
        <dbReference type="ARBA" id="ARBA00004141"/>
    </source>
</evidence>
<dbReference type="AlphaFoldDB" id="A0A426Q6Q6"/>